<name>A0A699H7E5_TANCI</name>
<organism evidence="1">
    <name type="scientific">Tanacetum cinerariifolium</name>
    <name type="common">Dalmatian daisy</name>
    <name type="synonym">Chrysanthemum cinerariifolium</name>
    <dbReference type="NCBI Taxonomy" id="118510"/>
    <lineage>
        <taxon>Eukaryota</taxon>
        <taxon>Viridiplantae</taxon>
        <taxon>Streptophyta</taxon>
        <taxon>Embryophyta</taxon>
        <taxon>Tracheophyta</taxon>
        <taxon>Spermatophyta</taxon>
        <taxon>Magnoliopsida</taxon>
        <taxon>eudicotyledons</taxon>
        <taxon>Gunneridae</taxon>
        <taxon>Pentapetalae</taxon>
        <taxon>asterids</taxon>
        <taxon>campanulids</taxon>
        <taxon>Asterales</taxon>
        <taxon>Asteraceae</taxon>
        <taxon>Asteroideae</taxon>
        <taxon>Anthemideae</taxon>
        <taxon>Anthemidinae</taxon>
        <taxon>Tanacetum</taxon>
    </lineage>
</organism>
<dbReference type="AlphaFoldDB" id="A0A699H7E5"/>
<proteinExistence type="predicted"/>
<protein>
    <submittedName>
        <fullName evidence="1">Uncharacterized protein</fullName>
    </submittedName>
</protein>
<accession>A0A699H7E5</accession>
<reference evidence="1" key="1">
    <citation type="journal article" date="2019" name="Sci. Rep.">
        <title>Draft genome of Tanacetum cinerariifolium, the natural source of mosquito coil.</title>
        <authorList>
            <person name="Yamashiro T."/>
            <person name="Shiraishi A."/>
            <person name="Satake H."/>
            <person name="Nakayama K."/>
        </authorList>
    </citation>
    <scope>NUCLEOTIDE SEQUENCE</scope>
</reference>
<dbReference type="EMBL" id="BKCJ010113545">
    <property type="protein sequence ID" value="GEX52599.1"/>
    <property type="molecule type" value="Genomic_DNA"/>
</dbReference>
<comment type="caution">
    <text evidence="1">The sequence shown here is derived from an EMBL/GenBank/DDBJ whole genome shotgun (WGS) entry which is preliminary data.</text>
</comment>
<gene>
    <name evidence="1" type="ORF">Tci_324574</name>
</gene>
<evidence type="ECO:0000313" key="1">
    <source>
        <dbReference type="EMBL" id="GEX52599.1"/>
    </source>
</evidence>
<sequence length="79" mass="9060">MIEEVKCRNNNKMTELQEARTQIAGEQIGHNDEIVLAHVRISTLEKIIEDIQVRHQADMKSLLEKIRELKSHKGGPPGY</sequence>